<feature type="transmembrane region" description="Helical" evidence="1">
    <location>
        <begin position="222"/>
        <end position="241"/>
    </location>
</feature>
<dbReference type="EMBL" id="CP060723">
    <property type="protein sequence ID" value="QNN41647.1"/>
    <property type="molecule type" value="Genomic_DNA"/>
</dbReference>
<keyword evidence="3" id="KW-1185">Reference proteome</keyword>
<evidence type="ECO:0000313" key="2">
    <source>
        <dbReference type="EMBL" id="QNN41647.1"/>
    </source>
</evidence>
<protein>
    <submittedName>
        <fullName evidence="2">Paraquat-inducible protein A</fullName>
    </submittedName>
</protein>
<dbReference type="Pfam" id="PF04403">
    <property type="entry name" value="PqiA"/>
    <property type="match status" value="1"/>
</dbReference>
<keyword evidence="1" id="KW-0472">Membrane</keyword>
<dbReference type="Proteomes" id="UP000515806">
    <property type="component" value="Chromosome"/>
</dbReference>
<feature type="transmembrane region" description="Helical" evidence="1">
    <location>
        <begin position="410"/>
        <end position="434"/>
    </location>
</feature>
<keyword evidence="1" id="KW-1133">Transmembrane helix</keyword>
<proteinExistence type="predicted"/>
<dbReference type="KEGG" id="proe:H9L23_21480"/>
<evidence type="ECO:0000256" key="1">
    <source>
        <dbReference type="SAM" id="Phobius"/>
    </source>
</evidence>
<feature type="transmembrane region" description="Helical" evidence="1">
    <location>
        <begin position="370"/>
        <end position="389"/>
    </location>
</feature>
<evidence type="ECO:0000313" key="3">
    <source>
        <dbReference type="Proteomes" id="UP000515806"/>
    </source>
</evidence>
<feature type="transmembrane region" description="Helical" evidence="1">
    <location>
        <begin position="293"/>
        <end position="313"/>
    </location>
</feature>
<feature type="transmembrane region" description="Helical" evidence="1">
    <location>
        <begin position="21"/>
        <end position="39"/>
    </location>
</feature>
<dbReference type="RefSeq" id="WP_187592246.1">
    <property type="nucleotide sequence ID" value="NZ_CP060723.1"/>
</dbReference>
<feature type="transmembrane region" description="Helical" evidence="1">
    <location>
        <begin position="253"/>
        <end position="273"/>
    </location>
</feature>
<accession>A0A7G9QE72</accession>
<dbReference type="AlphaFoldDB" id="A0A7G9QE72"/>
<organism evidence="2 3">
    <name type="scientific">Pedobacter roseus</name>
    <dbReference type="NCBI Taxonomy" id="336820"/>
    <lineage>
        <taxon>Bacteria</taxon>
        <taxon>Pseudomonadati</taxon>
        <taxon>Bacteroidota</taxon>
        <taxon>Sphingobacteriia</taxon>
        <taxon>Sphingobacteriales</taxon>
        <taxon>Sphingobacteriaceae</taxon>
        <taxon>Pedobacter</taxon>
    </lineage>
</organism>
<sequence length="444" mass="49184">MATITNTPQDIPKKKSRIAPIVLIAALSILLFGEAYFGYRFHQLSVEQKHVKEDFSLSNNITFGIFSVDRWGEKISAVVDRRVKGFNLTAKQKTEMRKEVENELHGLVNKAVSEITKPQKSLGGKLKKLAFKSFVDVDELHAQVPSFAKTIVTKITSPTSLKRLKGIATSKVDELEAQTYDSTDTTITTVEQNIYHKYHVTNAKAFDSLVNTRLAEIKKDSLQYALGMLGCVAIALVLWLFLRKKVQLHVPLFIMSLLFAAILLTVGVTSPIIEVDARIQTLEFALLGDKIAFTNQVLFFQSKSILGIIGTLIEQPKPDAVLVGVLLLIFVVVLPLLRIVARGVHVSCGHLFGSRKVLRFLAFDLGKWDMADVMVVGVAMTYIGLNGILKSQLSGLNMQNDTLKTVTANNSALQLGFFVFVAYVIYTIVLSSILKRIDEQNGPC</sequence>
<dbReference type="InterPro" id="IPR007498">
    <property type="entry name" value="PqiA-like"/>
</dbReference>
<reference evidence="2 3" key="1">
    <citation type="submission" date="2020-08" db="EMBL/GenBank/DDBJ databases">
        <title>Genome sequence of Pedobacter roseus KACC 11594T.</title>
        <authorList>
            <person name="Hyun D.-W."/>
            <person name="Bae J.-W."/>
        </authorList>
    </citation>
    <scope>NUCLEOTIDE SEQUENCE [LARGE SCALE GENOMIC DNA]</scope>
    <source>
        <strain evidence="2 3">KACC 11594</strain>
    </source>
</reference>
<name>A0A7G9QE72_9SPHI</name>
<gene>
    <name evidence="2" type="ORF">H9L23_21480</name>
</gene>
<feature type="transmembrane region" description="Helical" evidence="1">
    <location>
        <begin position="320"/>
        <end position="341"/>
    </location>
</feature>
<keyword evidence="1" id="KW-0812">Transmembrane</keyword>